<gene>
    <name evidence="3" type="ORF">Q0590_28975</name>
</gene>
<evidence type="ECO:0000256" key="1">
    <source>
        <dbReference type="SAM" id="Coils"/>
    </source>
</evidence>
<comment type="caution">
    <text evidence="3">The sequence shown here is derived from an EMBL/GenBank/DDBJ whole genome shotgun (WGS) entry which is preliminary data.</text>
</comment>
<dbReference type="InterPro" id="IPR006935">
    <property type="entry name" value="Helicase/UvrB_N"/>
</dbReference>
<dbReference type="InterPro" id="IPR001650">
    <property type="entry name" value="Helicase_C-like"/>
</dbReference>
<dbReference type="Gene3D" id="3.90.1570.30">
    <property type="match status" value="1"/>
</dbReference>
<keyword evidence="1" id="KW-0175">Coiled coil</keyword>
<dbReference type="Pfam" id="PF13643">
    <property type="entry name" value="DUF4145"/>
    <property type="match status" value="1"/>
</dbReference>
<dbReference type="RefSeq" id="WP_302041147.1">
    <property type="nucleotide sequence ID" value="NZ_JAUKPO010000029.1"/>
</dbReference>
<reference evidence="3" key="1">
    <citation type="submission" date="2023-07" db="EMBL/GenBank/DDBJ databases">
        <title>The genome sequence of Rhodocytophaga aerolata KACC 12507.</title>
        <authorList>
            <person name="Zhang X."/>
        </authorList>
    </citation>
    <scope>NUCLEOTIDE SEQUENCE</scope>
    <source>
        <strain evidence="3">KACC 12507</strain>
    </source>
</reference>
<dbReference type="Proteomes" id="UP001168528">
    <property type="component" value="Unassembled WGS sequence"/>
</dbReference>
<dbReference type="Pfam" id="PF04851">
    <property type="entry name" value="ResIII"/>
    <property type="match status" value="1"/>
</dbReference>
<dbReference type="InterPro" id="IPR025285">
    <property type="entry name" value="DUF4145"/>
</dbReference>
<sequence>MSSNFDFLQAEWQELYTHAREAEKHAKTAPRTSSFYSRISLETSVKWLYDNDSSLKRPYENSLSNLLFEQSFKNNLLPAMFDNLNYIRRVGNSAAHKTAPTEQEALAAVKYLYAFLSFVAYAYSKVRPAIPKFDESLIPVYGAVDKTLDELQALEKRLALQQEELKRKEELLKNSEAELEKLQKQLEEIQVRKAENQQVPFTAELPYSEAETRRLFINLLLRESGWDPKGPNTHEYPVKGMPVSTNPSGNGYVDYVLWGDDGLPLALVEAKRTLKDPREGQHQAKLYADCLEKMTGQRPVIFYTNGFQTYLWDDTFYPPRTVQGFYTKDELQWIVNSRKERKDLSKMTINKAIADRYYQQEGIRRVTEAFANKARYALLVMATGSGKTRTAAALVDLLMKAGWVRRVLFLADRNALVRQAKNSFSQYLPHLSLVDLTKEKEVSTSRMVFSTYPTIMNRIDGVRTGDSRFYSVGHFDLIIIDEAHRSVYMKYKAIFDYFDALLIGLTATPKAEVDKNTYELFELRDGDPTYAYEVGQAVADKYLVPPKAISVPIRFPREGIRYNQLSEKEKAEYELTFRDEETGELPEEIDSSALNNWLFNKDTVDKALAYLMENGLKVEGGDKLGKTIIFARNHKHALFIAVRFDKMYPKYNGHFLKVIDNYDTYQDTKALDLLDNFSEKNKYPQIAVSVDMLDTGVDVPEVVNLVFFKPVKSKSKFWQMVGRGTRLSKDLFGPGLDKQFFYIFDLCENFEFFDSFPEGVELAQQESLTQRMFRARLQLAEMLREDIYQEENHQKVRKELLDSLYKSIASLSEENFVVRQHWQYVREYKNRSRWDNLSKTDLLDINRELSFLPQAEEEDEGAKRFDILLINLQLAINTSNARQQNYIDRIQNIANGLSKKNNIPVIATQMPLIRQIRKDDFWQGVSIPQLEQIRQKLRELVKFIDPKEQPILYTNFTDTISQVTERDIIPLKSGLPHYRLRVERFVQENFNHITISRLRTNQAITLQELEELERILFDGVERGTKEDFQKEFGTDKPISVFIRNLVGLDVNAAKNAFSEFLSAGNLRADQIKFIDTIISHLSVNGIIDRSMLFEPPFTDINSNGVQGVFPQDDVQRLLKIIDTINGNAVVA</sequence>
<proteinExistence type="predicted"/>
<organism evidence="3 4">
    <name type="scientific">Rhodocytophaga aerolata</name>
    <dbReference type="NCBI Taxonomy" id="455078"/>
    <lineage>
        <taxon>Bacteria</taxon>
        <taxon>Pseudomonadati</taxon>
        <taxon>Bacteroidota</taxon>
        <taxon>Cytophagia</taxon>
        <taxon>Cytophagales</taxon>
        <taxon>Rhodocytophagaceae</taxon>
        <taxon>Rhodocytophaga</taxon>
    </lineage>
</organism>
<keyword evidence="3" id="KW-0347">Helicase</keyword>
<dbReference type="InterPro" id="IPR027417">
    <property type="entry name" value="P-loop_NTPase"/>
</dbReference>
<accession>A0ABT8RE13</accession>
<dbReference type="InterPro" id="IPR014001">
    <property type="entry name" value="Helicase_ATP-bd"/>
</dbReference>
<keyword evidence="4" id="KW-1185">Reference proteome</keyword>
<name>A0ABT8RE13_9BACT</name>
<dbReference type="PROSITE" id="PS51192">
    <property type="entry name" value="HELICASE_ATP_BIND_1"/>
    <property type="match status" value="1"/>
</dbReference>
<feature type="coiled-coil region" evidence="1">
    <location>
        <begin position="144"/>
        <end position="199"/>
    </location>
</feature>
<dbReference type="InterPro" id="IPR050742">
    <property type="entry name" value="Helicase_Restrict-Modif_Enz"/>
</dbReference>
<dbReference type="CDD" id="cd18799">
    <property type="entry name" value="SF2_C_EcoAI-like"/>
    <property type="match status" value="1"/>
</dbReference>
<evidence type="ECO:0000259" key="2">
    <source>
        <dbReference type="PROSITE" id="PS51192"/>
    </source>
</evidence>
<dbReference type="PANTHER" id="PTHR47396">
    <property type="entry name" value="TYPE I RESTRICTION ENZYME ECOKI R PROTEIN"/>
    <property type="match status" value="1"/>
</dbReference>
<keyword evidence="3" id="KW-0378">Hydrolase</keyword>
<dbReference type="Pfam" id="PF08463">
    <property type="entry name" value="EcoEI_R_C"/>
    <property type="match status" value="1"/>
</dbReference>
<keyword evidence="3" id="KW-0547">Nucleotide-binding</keyword>
<feature type="domain" description="Helicase ATP-binding" evidence="2">
    <location>
        <begin position="368"/>
        <end position="527"/>
    </location>
</feature>
<dbReference type="SMART" id="SM00487">
    <property type="entry name" value="DEXDc"/>
    <property type="match status" value="1"/>
</dbReference>
<dbReference type="SUPFAM" id="SSF52540">
    <property type="entry name" value="P-loop containing nucleoside triphosphate hydrolases"/>
    <property type="match status" value="2"/>
</dbReference>
<dbReference type="GO" id="GO:0004386">
    <property type="term" value="F:helicase activity"/>
    <property type="evidence" value="ECO:0007669"/>
    <property type="project" value="UniProtKB-KW"/>
</dbReference>
<evidence type="ECO:0000313" key="3">
    <source>
        <dbReference type="EMBL" id="MDO1450344.1"/>
    </source>
</evidence>
<dbReference type="Gene3D" id="3.40.50.300">
    <property type="entry name" value="P-loop containing nucleotide triphosphate hydrolases"/>
    <property type="match status" value="2"/>
</dbReference>
<dbReference type="Pfam" id="PF00271">
    <property type="entry name" value="Helicase_C"/>
    <property type="match status" value="1"/>
</dbReference>
<dbReference type="PANTHER" id="PTHR47396:SF1">
    <property type="entry name" value="ATP-DEPENDENT HELICASE IRC3-RELATED"/>
    <property type="match status" value="1"/>
</dbReference>
<evidence type="ECO:0000313" key="4">
    <source>
        <dbReference type="Proteomes" id="UP001168528"/>
    </source>
</evidence>
<keyword evidence="3" id="KW-0067">ATP-binding</keyword>
<protein>
    <submittedName>
        <fullName evidence="3">DEAD/DEAH box helicase family protein</fullName>
    </submittedName>
</protein>
<dbReference type="InterPro" id="IPR013670">
    <property type="entry name" value="EcoEI_R_C_dom"/>
</dbReference>
<dbReference type="EMBL" id="JAUKPO010000029">
    <property type="protein sequence ID" value="MDO1450344.1"/>
    <property type="molecule type" value="Genomic_DNA"/>
</dbReference>
<dbReference type="CDD" id="cd18032">
    <property type="entry name" value="DEXHc_RE_I_III_res"/>
    <property type="match status" value="1"/>
</dbReference>